<dbReference type="InterPro" id="IPR011032">
    <property type="entry name" value="GroES-like_sf"/>
</dbReference>
<dbReference type="AlphaFoldDB" id="A0A9W4XMD1"/>
<feature type="transmembrane region" description="Helical" evidence="6">
    <location>
        <begin position="43"/>
        <end position="69"/>
    </location>
</feature>
<comment type="subcellular location">
    <subcellularLocation>
        <location evidence="1">Membrane</location>
        <topology evidence="1">Multi-pass membrane protein</topology>
    </subcellularLocation>
</comment>
<feature type="transmembrane region" description="Helical" evidence="6">
    <location>
        <begin position="116"/>
        <end position="137"/>
    </location>
</feature>
<evidence type="ECO:0000256" key="6">
    <source>
        <dbReference type="SAM" id="Phobius"/>
    </source>
</evidence>
<dbReference type="InterPro" id="IPR013154">
    <property type="entry name" value="ADH-like_N"/>
</dbReference>
<dbReference type="PANTHER" id="PTHR22779:SF6">
    <property type="entry name" value="SD17342P"/>
    <property type="match status" value="1"/>
</dbReference>
<sequence length="248" mass="27833">MSFIQRATSAAPPGYETPEFPSLYWPLPIKGADTYYLYKPGDIWRFTMLWTLVFFIAIHLAAAAWACIIQWRNWRLIWIAPIVFVVVGGAQGFIAGSVVGGLLGGVYQAGYFKMSTWIPFVWALVNALVLILSSFAIHATVLNQDVRHNNCARVKNWESGRTLYKEKILKPNIEAHQLLVKVSHVAQNRTDVQSYDCNAFGEGSVFGCDFAGEVESVGAFRKGLDAVEDGYQEYRYGKISAFKIVYEL</sequence>
<reference evidence="8" key="1">
    <citation type="submission" date="2023-01" db="EMBL/GenBank/DDBJ databases">
        <authorList>
            <person name="Van Ghelder C."/>
            <person name="Rancurel C."/>
        </authorList>
    </citation>
    <scope>NUCLEOTIDE SEQUENCE</scope>
    <source>
        <strain evidence="8">CNCM I-4278</strain>
    </source>
</reference>
<feature type="transmembrane region" description="Helical" evidence="6">
    <location>
        <begin position="76"/>
        <end position="104"/>
    </location>
</feature>
<evidence type="ECO:0000256" key="4">
    <source>
        <dbReference type="ARBA" id="ARBA00022989"/>
    </source>
</evidence>
<gene>
    <name evidence="8" type="ORF">PDIGIT_LOCUS10374</name>
</gene>
<organism evidence="8 9">
    <name type="scientific">Periconia digitata</name>
    <dbReference type="NCBI Taxonomy" id="1303443"/>
    <lineage>
        <taxon>Eukaryota</taxon>
        <taxon>Fungi</taxon>
        <taxon>Dikarya</taxon>
        <taxon>Ascomycota</taxon>
        <taxon>Pezizomycotina</taxon>
        <taxon>Dothideomycetes</taxon>
        <taxon>Pleosporomycetidae</taxon>
        <taxon>Pleosporales</taxon>
        <taxon>Massarineae</taxon>
        <taxon>Periconiaceae</taxon>
        <taxon>Periconia</taxon>
    </lineage>
</organism>
<comment type="similarity">
    <text evidence="2">Belongs to the TMEM170 family.</text>
</comment>
<evidence type="ECO:0000259" key="7">
    <source>
        <dbReference type="Pfam" id="PF08240"/>
    </source>
</evidence>
<dbReference type="OrthoDB" id="2131401at2759"/>
<dbReference type="EMBL" id="CAOQHR010000007">
    <property type="protein sequence ID" value="CAI6337264.1"/>
    <property type="molecule type" value="Genomic_DNA"/>
</dbReference>
<keyword evidence="9" id="KW-1185">Reference proteome</keyword>
<keyword evidence="5 6" id="KW-0472">Membrane</keyword>
<keyword evidence="3 6" id="KW-0812">Transmembrane</keyword>
<dbReference type="Pfam" id="PF10190">
    <property type="entry name" value="Tmemb_170"/>
    <property type="match status" value="1"/>
</dbReference>
<protein>
    <recommendedName>
        <fullName evidence="7">Alcohol dehydrogenase-like N-terminal domain-containing protein</fullName>
    </recommendedName>
</protein>
<dbReference type="InterPro" id="IPR019334">
    <property type="entry name" value="TMEM170A/B/YPR153W-like"/>
</dbReference>
<comment type="caution">
    <text evidence="8">The sequence shown here is derived from an EMBL/GenBank/DDBJ whole genome shotgun (WGS) entry which is preliminary data.</text>
</comment>
<evidence type="ECO:0000256" key="3">
    <source>
        <dbReference type="ARBA" id="ARBA00022692"/>
    </source>
</evidence>
<keyword evidence="4 6" id="KW-1133">Transmembrane helix</keyword>
<feature type="domain" description="Alcohol dehydrogenase-like N-terminal" evidence="7">
    <location>
        <begin position="175"/>
        <end position="220"/>
    </location>
</feature>
<evidence type="ECO:0000256" key="5">
    <source>
        <dbReference type="ARBA" id="ARBA00023136"/>
    </source>
</evidence>
<dbReference type="SUPFAM" id="SSF50129">
    <property type="entry name" value="GroES-like"/>
    <property type="match status" value="1"/>
</dbReference>
<evidence type="ECO:0000313" key="9">
    <source>
        <dbReference type="Proteomes" id="UP001152607"/>
    </source>
</evidence>
<dbReference type="PANTHER" id="PTHR22779">
    <property type="entry name" value="SD17342P"/>
    <property type="match status" value="1"/>
</dbReference>
<dbReference type="Gene3D" id="3.90.180.10">
    <property type="entry name" value="Medium-chain alcohol dehydrogenases, catalytic domain"/>
    <property type="match status" value="1"/>
</dbReference>
<evidence type="ECO:0000256" key="1">
    <source>
        <dbReference type="ARBA" id="ARBA00004141"/>
    </source>
</evidence>
<dbReference type="GO" id="GO:0016020">
    <property type="term" value="C:membrane"/>
    <property type="evidence" value="ECO:0007669"/>
    <property type="project" value="UniProtKB-SubCell"/>
</dbReference>
<proteinExistence type="inferred from homology"/>
<dbReference type="Pfam" id="PF08240">
    <property type="entry name" value="ADH_N"/>
    <property type="match status" value="1"/>
</dbReference>
<dbReference type="Proteomes" id="UP001152607">
    <property type="component" value="Unassembled WGS sequence"/>
</dbReference>
<accession>A0A9W4XMD1</accession>
<evidence type="ECO:0000313" key="8">
    <source>
        <dbReference type="EMBL" id="CAI6337264.1"/>
    </source>
</evidence>
<evidence type="ECO:0000256" key="2">
    <source>
        <dbReference type="ARBA" id="ARBA00006325"/>
    </source>
</evidence>
<name>A0A9W4XMD1_9PLEO</name>